<name>A0A7I7WGH8_MYCGU</name>
<evidence type="ECO:0000313" key="3">
    <source>
        <dbReference type="Proteomes" id="UP000466187"/>
    </source>
</evidence>
<organism evidence="2 3">
    <name type="scientific">Mycolicibacterium gadium</name>
    <name type="common">Mycobacterium gadium</name>
    <dbReference type="NCBI Taxonomy" id="1794"/>
    <lineage>
        <taxon>Bacteria</taxon>
        <taxon>Bacillati</taxon>
        <taxon>Actinomycetota</taxon>
        <taxon>Actinomycetes</taxon>
        <taxon>Mycobacteriales</taxon>
        <taxon>Mycobacteriaceae</taxon>
        <taxon>Mycolicibacterium</taxon>
    </lineage>
</organism>
<accession>A0A7I7WGH8</accession>
<protein>
    <submittedName>
        <fullName evidence="2">Uncharacterized protein</fullName>
    </submittedName>
</protein>
<evidence type="ECO:0000256" key="1">
    <source>
        <dbReference type="SAM" id="MobiDB-lite"/>
    </source>
</evidence>
<proteinExistence type="predicted"/>
<sequence>MVNRECGCGGGPAGSQAPKVPTMTTPRISKLEARKRAHGAFRRANEARVAKEKANIDDAAEILVAVGKIAEIETWKKQRLAQLRQQLDAEVAKKVDAQRARGGAAVMRMQGRGETLTTIAARTDLGIGIVRAMLRHGPRPEKPTASVDSHALGAGGVAGGPIGVVDPYISEPPADAASA</sequence>
<dbReference type="AlphaFoldDB" id="A0A7I7WGH8"/>
<evidence type="ECO:0000313" key="2">
    <source>
        <dbReference type="EMBL" id="BBZ15982.1"/>
    </source>
</evidence>
<gene>
    <name evidence="2" type="ORF">MGAD_03170</name>
</gene>
<feature type="region of interest" description="Disordered" evidence="1">
    <location>
        <begin position="1"/>
        <end position="22"/>
    </location>
</feature>
<reference evidence="2 3" key="1">
    <citation type="journal article" date="2019" name="Emerg. Microbes Infect.">
        <title>Comprehensive subspecies identification of 175 nontuberculous mycobacteria species based on 7547 genomic profiles.</title>
        <authorList>
            <person name="Matsumoto Y."/>
            <person name="Kinjo T."/>
            <person name="Motooka D."/>
            <person name="Nabeya D."/>
            <person name="Jung N."/>
            <person name="Uechi K."/>
            <person name="Horii T."/>
            <person name="Iida T."/>
            <person name="Fujita J."/>
            <person name="Nakamura S."/>
        </authorList>
    </citation>
    <scope>NUCLEOTIDE SEQUENCE [LARGE SCALE GENOMIC DNA]</scope>
    <source>
        <strain evidence="2 3">JCM 12688</strain>
    </source>
</reference>
<dbReference type="Proteomes" id="UP000466187">
    <property type="component" value="Chromosome"/>
</dbReference>
<dbReference type="KEGG" id="mgad:MGAD_03170"/>
<dbReference type="EMBL" id="AP022608">
    <property type="protein sequence ID" value="BBZ15982.1"/>
    <property type="molecule type" value="Genomic_DNA"/>
</dbReference>